<evidence type="ECO:0000256" key="2">
    <source>
        <dbReference type="PROSITE-ProRule" id="PRU00409"/>
    </source>
</evidence>
<keyword evidence="2" id="KW-0067">ATP-binding</keyword>
<dbReference type="PANTHER" id="PTHR21621:SF0">
    <property type="entry name" value="BETA-CITRYLGLUTAMATE SYNTHASE B-RELATED"/>
    <property type="match status" value="1"/>
</dbReference>
<dbReference type="Pfam" id="PF08443">
    <property type="entry name" value="RimK"/>
    <property type="match status" value="1"/>
</dbReference>
<accession>A0ABT8TGD1</accession>
<dbReference type="Gene3D" id="3.40.50.20">
    <property type="match status" value="1"/>
</dbReference>
<keyword evidence="5" id="KW-1185">Reference proteome</keyword>
<evidence type="ECO:0000256" key="1">
    <source>
        <dbReference type="ARBA" id="ARBA00023211"/>
    </source>
</evidence>
<organism evidence="4 5">
    <name type="scientific">Gilvimarinus algae</name>
    <dbReference type="NCBI Taxonomy" id="3058037"/>
    <lineage>
        <taxon>Bacteria</taxon>
        <taxon>Pseudomonadati</taxon>
        <taxon>Pseudomonadota</taxon>
        <taxon>Gammaproteobacteria</taxon>
        <taxon>Cellvibrionales</taxon>
        <taxon>Cellvibrionaceae</taxon>
        <taxon>Gilvimarinus</taxon>
    </lineage>
</organism>
<reference evidence="4" key="1">
    <citation type="submission" date="2023-07" db="EMBL/GenBank/DDBJ databases">
        <title>Gilvimarinus algae sp. nov., isolated from the surface of Kelp.</title>
        <authorList>
            <person name="Sun Y.Y."/>
            <person name="Gong Y."/>
            <person name="Du Z.J."/>
        </authorList>
    </citation>
    <scope>NUCLEOTIDE SEQUENCE</scope>
    <source>
        <strain evidence="4">SDUM040014</strain>
    </source>
</reference>
<protein>
    <submittedName>
        <fullName evidence="4">RimK family protein</fullName>
    </submittedName>
</protein>
<dbReference type="Pfam" id="PF14401">
    <property type="entry name" value="RLAN"/>
    <property type="match status" value="1"/>
</dbReference>
<dbReference type="Gene3D" id="3.30.470.20">
    <property type="entry name" value="ATP-grasp fold, B domain"/>
    <property type="match status" value="1"/>
</dbReference>
<comment type="caution">
    <text evidence="4">The sequence shown here is derived from an EMBL/GenBank/DDBJ whole genome shotgun (WGS) entry which is preliminary data.</text>
</comment>
<dbReference type="EMBL" id="JAULRT010000060">
    <property type="protein sequence ID" value="MDO3383055.1"/>
    <property type="molecule type" value="Genomic_DNA"/>
</dbReference>
<dbReference type="SUPFAM" id="SSF56059">
    <property type="entry name" value="Glutathione synthetase ATP-binding domain-like"/>
    <property type="match status" value="1"/>
</dbReference>
<gene>
    <name evidence="4" type="ORF">QWI16_12825</name>
</gene>
<dbReference type="PROSITE" id="PS50975">
    <property type="entry name" value="ATP_GRASP"/>
    <property type="match status" value="1"/>
</dbReference>
<dbReference type="Proteomes" id="UP001168380">
    <property type="component" value="Unassembled WGS sequence"/>
</dbReference>
<evidence type="ECO:0000313" key="4">
    <source>
        <dbReference type="EMBL" id="MDO3383055.1"/>
    </source>
</evidence>
<dbReference type="InterPro" id="IPR025839">
    <property type="entry name" value="RLAN_dom"/>
</dbReference>
<name>A0ABT8TGD1_9GAMM</name>
<evidence type="ECO:0000259" key="3">
    <source>
        <dbReference type="PROSITE" id="PS50975"/>
    </source>
</evidence>
<proteinExistence type="predicted"/>
<dbReference type="InterPro" id="IPR011761">
    <property type="entry name" value="ATP-grasp"/>
</dbReference>
<dbReference type="PANTHER" id="PTHR21621">
    <property type="entry name" value="RIBOSOMAL PROTEIN S6 MODIFICATION PROTEIN"/>
    <property type="match status" value="1"/>
</dbReference>
<keyword evidence="1" id="KW-0464">Manganese</keyword>
<sequence length="484" mass="54306">MTQLKIIVEKMSDWAGFYPSADVVLASDYLADVNSPERCRVINLCRQYDYLSTGYYCSLLAEARGQQVLPSVKTVRDLSRRQWLGVLALNPSTDKHLTELAGSASEFSLVICFGQCAHEALADLARGLFEQIAMPVMRAQFVKKGTWRLQSLESVAIPQLNEDDQTLFANALDGYSRLIWRKPRGRKQYKYDLAILLDPEEKFPPSNSVAIKRFIKAAAKHGILAEPIGRKDFSRLVEYDALFIRTTTSVNHYTYRFARRAQAEGLVVMDDPDSILRCTNKVYLTQLLSTHKLPMPPTRILTKADLGKEQALIDELGLPVVLKIPDGSFSVGVKKANTLEELKTTMREMFQGSALLLAQGFLYTEFDWRIGVLNGQPLYACRYYMAKNHWQIYNHSAKGSASGGFDAMATFEVPKPVLKAAVNACKLIGDGFYGVDVKQDGKNVYIIEVNDNPSVESAVEDKYLGLELYEAIMGEFKRRLDAMG</sequence>
<dbReference type="InterPro" id="IPR013651">
    <property type="entry name" value="ATP-grasp_RimK-type"/>
</dbReference>
<feature type="domain" description="ATP-grasp" evidence="3">
    <location>
        <begin position="285"/>
        <end position="477"/>
    </location>
</feature>
<dbReference type="Gene3D" id="3.30.1490.20">
    <property type="entry name" value="ATP-grasp fold, A domain"/>
    <property type="match status" value="1"/>
</dbReference>
<keyword evidence="2" id="KW-0547">Nucleotide-binding</keyword>
<dbReference type="InterPro" id="IPR013815">
    <property type="entry name" value="ATP_grasp_subdomain_1"/>
</dbReference>
<evidence type="ECO:0000313" key="5">
    <source>
        <dbReference type="Proteomes" id="UP001168380"/>
    </source>
</evidence>
<dbReference type="RefSeq" id="WP_302713746.1">
    <property type="nucleotide sequence ID" value="NZ_JAULRT010000060.1"/>
</dbReference>